<evidence type="ECO:0000313" key="8">
    <source>
        <dbReference type="Proteomes" id="UP000593562"/>
    </source>
</evidence>
<organism evidence="7 8">
    <name type="scientific">Tripterygium wilfordii</name>
    <name type="common">Thunder God vine</name>
    <dbReference type="NCBI Taxonomy" id="458696"/>
    <lineage>
        <taxon>Eukaryota</taxon>
        <taxon>Viridiplantae</taxon>
        <taxon>Streptophyta</taxon>
        <taxon>Embryophyta</taxon>
        <taxon>Tracheophyta</taxon>
        <taxon>Spermatophyta</taxon>
        <taxon>Magnoliopsida</taxon>
        <taxon>eudicotyledons</taxon>
        <taxon>Gunneridae</taxon>
        <taxon>Pentapetalae</taxon>
        <taxon>rosids</taxon>
        <taxon>fabids</taxon>
        <taxon>Celastrales</taxon>
        <taxon>Celastraceae</taxon>
        <taxon>Tripterygium</taxon>
    </lineage>
</organism>
<dbReference type="SUPFAM" id="SSF117070">
    <property type="entry name" value="LEA14-like"/>
    <property type="match status" value="1"/>
</dbReference>
<evidence type="ECO:0000256" key="2">
    <source>
        <dbReference type="ARBA" id="ARBA00022692"/>
    </source>
</evidence>
<dbReference type="InParanoid" id="A0A7J7CL75"/>
<evidence type="ECO:0000313" key="7">
    <source>
        <dbReference type="EMBL" id="KAF5734789.1"/>
    </source>
</evidence>
<dbReference type="Gene3D" id="2.60.40.1820">
    <property type="match status" value="1"/>
</dbReference>
<evidence type="ECO:0000256" key="4">
    <source>
        <dbReference type="ARBA" id="ARBA00023136"/>
    </source>
</evidence>
<dbReference type="InterPro" id="IPR004864">
    <property type="entry name" value="LEA_2"/>
</dbReference>
<keyword evidence="4 5" id="KW-0472">Membrane</keyword>
<evidence type="ECO:0000259" key="6">
    <source>
        <dbReference type="Pfam" id="PF03168"/>
    </source>
</evidence>
<proteinExistence type="predicted"/>
<gene>
    <name evidence="7" type="ORF">HS088_TW15G00281</name>
</gene>
<dbReference type="PANTHER" id="PTHR31234">
    <property type="entry name" value="LATE EMBRYOGENESIS ABUNDANT (LEA) HYDROXYPROLINE-RICH GLYCOPROTEIN FAMILY"/>
    <property type="match status" value="1"/>
</dbReference>
<dbReference type="OrthoDB" id="764273at2759"/>
<name>A0A7J7CL75_TRIWF</name>
<keyword evidence="3 5" id="KW-1133">Transmembrane helix</keyword>
<protein>
    <submittedName>
        <fullName evidence="7">Putative Late embryogenesis abundant hydroxyproline-rich glycoprotein family</fullName>
    </submittedName>
</protein>
<evidence type="ECO:0000256" key="5">
    <source>
        <dbReference type="SAM" id="Phobius"/>
    </source>
</evidence>
<dbReference type="AlphaFoldDB" id="A0A7J7CL75"/>
<evidence type="ECO:0000256" key="3">
    <source>
        <dbReference type="ARBA" id="ARBA00022989"/>
    </source>
</evidence>
<keyword evidence="8" id="KW-1185">Reference proteome</keyword>
<accession>A0A7J7CL75</accession>
<keyword evidence="2 5" id="KW-0812">Transmembrane</keyword>
<dbReference type="GO" id="GO:0016020">
    <property type="term" value="C:membrane"/>
    <property type="evidence" value="ECO:0007669"/>
    <property type="project" value="UniProtKB-SubCell"/>
</dbReference>
<evidence type="ECO:0000256" key="1">
    <source>
        <dbReference type="ARBA" id="ARBA00004167"/>
    </source>
</evidence>
<dbReference type="Proteomes" id="UP000593562">
    <property type="component" value="Unassembled WGS sequence"/>
</dbReference>
<comment type="subcellular location">
    <subcellularLocation>
        <location evidence="1">Membrane</location>
        <topology evidence="1">Single-pass membrane protein</topology>
    </subcellularLocation>
</comment>
<comment type="caution">
    <text evidence="7">The sequence shown here is derived from an EMBL/GenBank/DDBJ whole genome shotgun (WGS) entry which is preliminary data.</text>
</comment>
<dbReference type="Pfam" id="PF03168">
    <property type="entry name" value="LEA_2"/>
    <property type="match status" value="1"/>
</dbReference>
<dbReference type="PANTHER" id="PTHR31234:SF65">
    <property type="entry name" value="LATE EMBRYOGENESIS ABUNDANT PROTEIN, LEA_2 SUBGROUP"/>
    <property type="match status" value="1"/>
</dbReference>
<dbReference type="EMBL" id="JAAARO010000015">
    <property type="protein sequence ID" value="KAF5734789.1"/>
    <property type="molecule type" value="Genomic_DNA"/>
</dbReference>
<dbReference type="GO" id="GO:0098542">
    <property type="term" value="P:defense response to other organism"/>
    <property type="evidence" value="ECO:0007669"/>
    <property type="project" value="InterPro"/>
</dbReference>
<reference evidence="7 8" key="1">
    <citation type="journal article" date="2020" name="Nat. Commun.">
        <title>Genome of Tripterygium wilfordii and identification of cytochrome P450 involved in triptolide biosynthesis.</title>
        <authorList>
            <person name="Tu L."/>
            <person name="Su P."/>
            <person name="Zhang Z."/>
            <person name="Gao L."/>
            <person name="Wang J."/>
            <person name="Hu T."/>
            <person name="Zhou J."/>
            <person name="Zhang Y."/>
            <person name="Zhao Y."/>
            <person name="Liu Y."/>
            <person name="Song Y."/>
            <person name="Tong Y."/>
            <person name="Lu Y."/>
            <person name="Yang J."/>
            <person name="Xu C."/>
            <person name="Jia M."/>
            <person name="Peters R.J."/>
            <person name="Huang L."/>
            <person name="Gao W."/>
        </authorList>
    </citation>
    <scope>NUCLEOTIDE SEQUENCE [LARGE SCALE GENOMIC DNA]</scope>
    <source>
        <strain evidence="8">cv. XIE 37</strain>
        <tissue evidence="7">Leaf</tissue>
    </source>
</reference>
<sequence>MADKEQVKPLSSPYRLRSDEEEPIPVPLFDLQHRRYILCFGCFAATLLIVVTVILVLFFTVLHIKDPVMRINEFTIQGFELFNSTTIRPDVNVTLSAELSVKNPNAVSLKFDDTTTSVYYGGVLVGQAKTVLGKAKARRTVRVDVAVDIDERKMVAVPSLRSDLGSSVLTLSSSTRIVGKVKILNKDKFVAVAMNCTMTYNVTNQAIQQERRCKRV</sequence>
<feature type="domain" description="Late embryogenesis abundant protein LEA-2 subgroup" evidence="6">
    <location>
        <begin position="99"/>
        <end position="197"/>
    </location>
</feature>
<dbReference type="InterPro" id="IPR044839">
    <property type="entry name" value="NDR1-like"/>
</dbReference>
<feature type="transmembrane region" description="Helical" evidence="5">
    <location>
        <begin position="35"/>
        <end position="62"/>
    </location>
</feature>